<feature type="domain" description="SMODS-associated and fused to various effectors" evidence="1">
    <location>
        <begin position="172"/>
        <end position="360"/>
    </location>
</feature>
<name>A0ABN1UK85_9ACTN</name>
<dbReference type="Proteomes" id="UP001501371">
    <property type="component" value="Unassembled WGS sequence"/>
</dbReference>
<dbReference type="NCBIfam" id="NF033611">
    <property type="entry name" value="SAVED"/>
    <property type="match status" value="1"/>
</dbReference>
<reference evidence="2 3" key="1">
    <citation type="journal article" date="2019" name="Int. J. Syst. Evol. Microbiol.">
        <title>The Global Catalogue of Microorganisms (GCM) 10K type strain sequencing project: providing services to taxonomists for standard genome sequencing and annotation.</title>
        <authorList>
            <consortium name="The Broad Institute Genomics Platform"/>
            <consortium name="The Broad Institute Genome Sequencing Center for Infectious Disease"/>
            <person name="Wu L."/>
            <person name="Ma J."/>
        </authorList>
    </citation>
    <scope>NUCLEOTIDE SEQUENCE [LARGE SCALE GENOMIC DNA]</scope>
    <source>
        <strain evidence="2 3">JCM 12696</strain>
    </source>
</reference>
<dbReference type="EMBL" id="BAAAKV010000004">
    <property type="protein sequence ID" value="GAA1153225.1"/>
    <property type="molecule type" value="Genomic_DNA"/>
</dbReference>
<evidence type="ECO:0000259" key="1">
    <source>
        <dbReference type="Pfam" id="PF18145"/>
    </source>
</evidence>
<protein>
    <submittedName>
        <fullName evidence="2">SAVED domain-containing protein</fullName>
    </submittedName>
</protein>
<organism evidence="2 3">
    <name type="scientific">Streptomyces hebeiensis</name>
    <dbReference type="NCBI Taxonomy" id="229486"/>
    <lineage>
        <taxon>Bacteria</taxon>
        <taxon>Bacillati</taxon>
        <taxon>Actinomycetota</taxon>
        <taxon>Actinomycetes</taxon>
        <taxon>Kitasatosporales</taxon>
        <taxon>Streptomycetaceae</taxon>
        <taxon>Streptomyces</taxon>
    </lineage>
</organism>
<comment type="caution">
    <text evidence="2">The sequence shown here is derived from an EMBL/GenBank/DDBJ whole genome shotgun (WGS) entry which is preliminary data.</text>
</comment>
<sequence length="366" mass="40643">MSGRTVRLGEIAHIVGQSTHERSPRGADPLEETLRDEADNLMLVCAQEHTEIDAKATQDIFTVTWLHDLKQEHEDRIRHVTGLGPSRATTVVRMMGPVHGKAVELSRQTAASAVTARHRFPLFLESYSRHGVEIDLQRTPGEEDTTSGNALSAAAASRSYYRQAVQVIDEVIRHQLRPGVERGSVQHVSVFGFARLPLLVYLGSRLDDTVPTDVYQRHRPEQSWVWPAETGPATEFTVRVVGGDLVDDEAVVIMNVSGAIIPHEVPAELAALRRYEISPANAATRPDILRQRASLRHLEDTLRDFLARLETEAKTLRRLHVLPAIPMSAALVLGRVHHPQVHPQLVIYERLAGSYVSTLEVGQTTS</sequence>
<dbReference type="InterPro" id="IPR040836">
    <property type="entry name" value="SAVED"/>
</dbReference>
<gene>
    <name evidence="2" type="ORF">GCM10009654_05980</name>
</gene>
<proteinExistence type="predicted"/>
<evidence type="ECO:0000313" key="3">
    <source>
        <dbReference type="Proteomes" id="UP001501371"/>
    </source>
</evidence>
<keyword evidence="3" id="KW-1185">Reference proteome</keyword>
<evidence type="ECO:0000313" key="2">
    <source>
        <dbReference type="EMBL" id="GAA1153225.1"/>
    </source>
</evidence>
<dbReference type="Pfam" id="PF18145">
    <property type="entry name" value="SAVED"/>
    <property type="match status" value="1"/>
</dbReference>
<accession>A0ABN1UK85</accession>